<accession>A0ACD4NKW7</accession>
<evidence type="ECO:0000313" key="1">
    <source>
        <dbReference type="EMBL" id="WAJ27510.1"/>
    </source>
</evidence>
<name>A0ACD4NKW7_9HYPH</name>
<reference evidence="1" key="1">
    <citation type="submission" date="2022-11" db="EMBL/GenBank/DDBJ databases">
        <title>beta-Carotene-producing bacterium, Jeongeuplla avenae sp. nov., alleviates the salt stress of Arabidopsis seedlings.</title>
        <authorList>
            <person name="Jiang L."/>
            <person name="Lee J."/>
        </authorList>
    </citation>
    <scope>NUCLEOTIDE SEQUENCE</scope>
    <source>
        <strain evidence="1">DY_R2A_6</strain>
    </source>
</reference>
<dbReference type="EMBL" id="CP113520">
    <property type="protein sequence ID" value="WAJ27510.1"/>
    <property type="molecule type" value="Genomic_DNA"/>
</dbReference>
<dbReference type="Proteomes" id="UP001163223">
    <property type="component" value="Chromosome"/>
</dbReference>
<keyword evidence="2" id="KW-1185">Reference proteome</keyword>
<proteinExistence type="predicted"/>
<gene>
    <name evidence="1" type="ORF">OXU80_22115</name>
</gene>
<evidence type="ECO:0000313" key="2">
    <source>
        <dbReference type="Proteomes" id="UP001163223"/>
    </source>
</evidence>
<protein>
    <submittedName>
        <fullName evidence="1">Extracellular solute-binding protein</fullName>
    </submittedName>
</protein>
<sequence length="424" mass="45560">MTRWLLIGASLAAIGSAGLSTLAASAQTPVTLTFAAHYNDAQMAPLTACFRAYEAQNPNVTIVYQQSKIEDFLQTLQTARIAGSAPDIYNVYSIWGAKLVGDGILAEPPEDMVRFVEDNYEPTTVRSATVEDAVWGVPAEVSLYLLVYNKKLFAEAGIDEPPRDWAGVLAAAEKIARRDDLGKVTTAGYAFGPTVANATHPFRTLLLSKGVPLFNDDLTGTNLADPAAAEILSGEAELFKRGLTSASNVVRDFPSGSVGMMIAANWFEQTLREGLGEAFDDTVGVAPIPGGPDWKTYQYSFYQAVDAQSPNADEAWKLIRWLNEPREANKRSCTGDMLIALGSLTANRADIAASNAELGDAFSTPYVEALSSGRAVPDPNIRQTAEADKVLRTAIEEVWLGRMDAPTALEQADEAISALLAEPF</sequence>
<organism evidence="1 2">
    <name type="scientific">Antarcticirhabdus aurantiaca</name>
    <dbReference type="NCBI Taxonomy" id="2606717"/>
    <lineage>
        <taxon>Bacteria</taxon>
        <taxon>Pseudomonadati</taxon>
        <taxon>Pseudomonadota</taxon>
        <taxon>Alphaproteobacteria</taxon>
        <taxon>Hyphomicrobiales</taxon>
        <taxon>Aurantimonadaceae</taxon>
        <taxon>Antarcticirhabdus</taxon>
    </lineage>
</organism>